<organism evidence="1 2">
    <name type="scientific">Pedobacter nutrimenti</name>
    <dbReference type="NCBI Taxonomy" id="1241337"/>
    <lineage>
        <taxon>Bacteria</taxon>
        <taxon>Pseudomonadati</taxon>
        <taxon>Bacteroidota</taxon>
        <taxon>Sphingobacteriia</taxon>
        <taxon>Sphingobacteriales</taxon>
        <taxon>Sphingobacteriaceae</taxon>
        <taxon>Pedobacter</taxon>
    </lineage>
</organism>
<dbReference type="AlphaFoldDB" id="A0A318UKZ5"/>
<comment type="caution">
    <text evidence="1">The sequence shown here is derived from an EMBL/GenBank/DDBJ whole genome shotgun (WGS) entry which is preliminary data.</text>
</comment>
<dbReference type="OrthoDB" id="770610at2"/>
<sequence length="129" mass="14643">MNKVSSLLSFSVCTALIFSLVCCSKHNSDTQGKRIKEVAKIDIGIVLPEIRNRRNDTVDLALYPNARVFFIDLGLRDSDHYLDLIRRASQANMPVRAKVFEDNTSEVAEISTPSAQDMETYKKHWVKPE</sequence>
<reference evidence="1 2" key="1">
    <citation type="submission" date="2018-06" db="EMBL/GenBank/DDBJ databases">
        <title>Genomic Encyclopedia of Archaeal and Bacterial Type Strains, Phase II (KMG-II): from individual species to whole genera.</title>
        <authorList>
            <person name="Goeker M."/>
        </authorList>
    </citation>
    <scope>NUCLEOTIDE SEQUENCE [LARGE SCALE GENOMIC DNA]</scope>
    <source>
        <strain evidence="1 2">DSM 27372</strain>
    </source>
</reference>
<evidence type="ECO:0000313" key="2">
    <source>
        <dbReference type="Proteomes" id="UP000248198"/>
    </source>
</evidence>
<keyword evidence="2" id="KW-1185">Reference proteome</keyword>
<dbReference type="Proteomes" id="UP000248198">
    <property type="component" value="Unassembled WGS sequence"/>
</dbReference>
<gene>
    <name evidence="1" type="ORF">B0O44_101522</name>
</gene>
<protein>
    <submittedName>
        <fullName evidence="1">Uncharacterized protein</fullName>
    </submittedName>
</protein>
<evidence type="ECO:0000313" key="1">
    <source>
        <dbReference type="EMBL" id="PYF77044.1"/>
    </source>
</evidence>
<proteinExistence type="predicted"/>
<name>A0A318UKZ5_9SPHI</name>
<accession>A0A318UKZ5</accession>
<dbReference type="EMBL" id="QKLU01000001">
    <property type="protein sequence ID" value="PYF77044.1"/>
    <property type="molecule type" value="Genomic_DNA"/>
</dbReference>
<dbReference type="RefSeq" id="WP_110827129.1">
    <property type="nucleotide sequence ID" value="NZ_QKLU01000001.1"/>
</dbReference>
<dbReference type="Gene3D" id="2.40.50.340">
    <property type="match status" value="1"/>
</dbReference>